<feature type="domain" description="Imelysin-like" evidence="3">
    <location>
        <begin position="47"/>
        <end position="341"/>
    </location>
</feature>
<dbReference type="Proteomes" id="UP000238882">
    <property type="component" value="Unassembled WGS sequence"/>
</dbReference>
<gene>
    <name evidence="4" type="ORF">BTO18_03205</name>
</gene>
<dbReference type="GO" id="GO:0030313">
    <property type="term" value="C:cell envelope"/>
    <property type="evidence" value="ECO:0007669"/>
    <property type="project" value="UniProtKB-SubCell"/>
</dbReference>
<keyword evidence="5" id="KW-1185">Reference proteome</keyword>
<name>A0A2S7WKX4_9FLAO</name>
<sequence>MLKKIGILFIISIVIIACNSTDEGETGIIDNFNRGAMLTHIADNIINPSYESFKNQMVALKLAGDTFATTPNQTNLETLRTFYVNAYIDWQNIEMFNIGKAEELNYSFFMNIYPLSSVDLESNISSGTYNLDNDNYHDEQGFPALDYLLYGVANSDTEILSKYTTDTNATNYKKYLLDVLNQMNSLTEQVVTGWSSFRSEFIASTSNTATSSLNKFLNDYIEYYERKLRANKFGIPAGVFSSTTLPEKVEAFYKKDISKELALESLNAFISLFQGKYKGNVTATGLSFEQYLEALDRKDLATAITSQLFAAKAEIQTLNNNFNQQIIDDNSKMTRAYDELQKAVVLLKVDMASALDIQIVFIDADGD</sequence>
<protein>
    <submittedName>
        <fullName evidence="4">Peptidase M75 superfamily protein</fullName>
    </submittedName>
</protein>
<dbReference type="Pfam" id="PF09375">
    <property type="entry name" value="Peptidase_M75"/>
    <property type="match status" value="1"/>
</dbReference>
<evidence type="ECO:0000259" key="3">
    <source>
        <dbReference type="Pfam" id="PF09375"/>
    </source>
</evidence>
<evidence type="ECO:0000313" key="4">
    <source>
        <dbReference type="EMBL" id="PQJ78258.1"/>
    </source>
</evidence>
<dbReference type="Gene3D" id="1.20.1420.20">
    <property type="entry name" value="M75 peptidase, HXXE motif"/>
    <property type="match status" value="1"/>
</dbReference>
<dbReference type="EMBL" id="MSCN01000001">
    <property type="protein sequence ID" value="PQJ78258.1"/>
    <property type="molecule type" value="Genomic_DNA"/>
</dbReference>
<dbReference type="CDD" id="cd14659">
    <property type="entry name" value="Imelysin-like_IPPA"/>
    <property type="match status" value="1"/>
</dbReference>
<evidence type="ECO:0000313" key="5">
    <source>
        <dbReference type="Proteomes" id="UP000238882"/>
    </source>
</evidence>
<dbReference type="OrthoDB" id="650514at2"/>
<evidence type="ECO:0000256" key="2">
    <source>
        <dbReference type="ARBA" id="ARBA00022729"/>
    </source>
</evidence>
<comment type="subcellular location">
    <subcellularLocation>
        <location evidence="1">Cell envelope</location>
    </subcellularLocation>
</comment>
<evidence type="ECO:0000256" key="1">
    <source>
        <dbReference type="ARBA" id="ARBA00004196"/>
    </source>
</evidence>
<dbReference type="RefSeq" id="WP_105014842.1">
    <property type="nucleotide sequence ID" value="NZ_MSCN01000001.1"/>
</dbReference>
<keyword evidence="2" id="KW-0732">Signal</keyword>
<accession>A0A2S7WKX4</accession>
<dbReference type="AlphaFoldDB" id="A0A2S7WKX4"/>
<dbReference type="InterPro" id="IPR034984">
    <property type="entry name" value="Imelysin-like_IPPA"/>
</dbReference>
<dbReference type="InterPro" id="IPR018976">
    <property type="entry name" value="Imelysin-like"/>
</dbReference>
<dbReference type="PROSITE" id="PS51257">
    <property type="entry name" value="PROKAR_LIPOPROTEIN"/>
    <property type="match status" value="1"/>
</dbReference>
<dbReference type="InterPro" id="IPR038352">
    <property type="entry name" value="Imelysin_sf"/>
</dbReference>
<comment type="caution">
    <text evidence="4">The sequence shown here is derived from an EMBL/GenBank/DDBJ whole genome shotgun (WGS) entry which is preliminary data.</text>
</comment>
<organism evidence="4 5">
    <name type="scientific">Polaribacter porphyrae</name>
    <dbReference type="NCBI Taxonomy" id="1137780"/>
    <lineage>
        <taxon>Bacteria</taxon>
        <taxon>Pseudomonadati</taxon>
        <taxon>Bacteroidota</taxon>
        <taxon>Flavobacteriia</taxon>
        <taxon>Flavobacteriales</taxon>
        <taxon>Flavobacteriaceae</taxon>
    </lineage>
</organism>
<reference evidence="4 5" key="1">
    <citation type="submission" date="2016-12" db="EMBL/GenBank/DDBJ databases">
        <title>Trade-off between light-utilization and light-protection in marine flavobacteria.</title>
        <authorList>
            <person name="Kumagai Y."/>
            <person name="Yoshizawa S."/>
            <person name="Kogure K."/>
            <person name="Iwasaki W."/>
        </authorList>
    </citation>
    <scope>NUCLEOTIDE SEQUENCE [LARGE SCALE GENOMIC DNA]</scope>
    <source>
        <strain evidence="4 5">NBRC 108759</strain>
    </source>
</reference>
<proteinExistence type="predicted"/>